<dbReference type="OrthoDB" id="9811222at2"/>
<dbReference type="GO" id="GO:0004582">
    <property type="term" value="F:dolichyl-phosphate beta-D-mannosyltransferase activity"/>
    <property type="evidence" value="ECO:0007669"/>
    <property type="project" value="InterPro"/>
</dbReference>
<dbReference type="Gene3D" id="3.90.550.10">
    <property type="entry name" value="Spore Coat Polysaccharide Biosynthesis Protein SpsA, Chain A"/>
    <property type="match status" value="1"/>
</dbReference>
<proteinExistence type="inferred from homology"/>
<gene>
    <name evidence="5" type="ORF">FRZ44_49400</name>
</gene>
<evidence type="ECO:0000256" key="3">
    <source>
        <dbReference type="ARBA" id="ARBA00022679"/>
    </source>
</evidence>
<dbReference type="RefSeq" id="WP_151179678.1">
    <property type="nucleotide sequence ID" value="NZ_CP042906.1"/>
</dbReference>
<dbReference type="InterPro" id="IPR039528">
    <property type="entry name" value="DPM1-like"/>
</dbReference>
<evidence type="ECO:0000313" key="5">
    <source>
        <dbReference type="EMBL" id="QEX19625.1"/>
    </source>
</evidence>
<dbReference type="PANTHER" id="PTHR43398:SF1">
    <property type="entry name" value="DOLICHOL-PHOSPHATE MANNOSYLTRANSFERASE SUBUNIT 1"/>
    <property type="match status" value="1"/>
</dbReference>
<comment type="similarity">
    <text evidence="1">Belongs to the glycosyltransferase 2 family.</text>
</comment>
<dbReference type="InterPro" id="IPR029044">
    <property type="entry name" value="Nucleotide-diphossugar_trans"/>
</dbReference>
<keyword evidence="6" id="KW-1185">Reference proteome</keyword>
<dbReference type="SUPFAM" id="SSF53448">
    <property type="entry name" value="Nucleotide-diphospho-sugar transferases"/>
    <property type="match status" value="1"/>
</dbReference>
<protein>
    <recommendedName>
        <fullName evidence="4">Glycosyltransferase 2-like domain-containing protein</fullName>
    </recommendedName>
</protein>
<dbReference type="Proteomes" id="UP000326202">
    <property type="component" value="Chromosome"/>
</dbReference>
<dbReference type="KEGG" id="htq:FRZ44_49400"/>
<dbReference type="Pfam" id="PF00535">
    <property type="entry name" value="Glycos_transf_2"/>
    <property type="match status" value="1"/>
</dbReference>
<evidence type="ECO:0000256" key="2">
    <source>
        <dbReference type="ARBA" id="ARBA00022676"/>
    </source>
</evidence>
<feature type="domain" description="Glycosyltransferase 2-like" evidence="4">
    <location>
        <begin position="20"/>
        <end position="186"/>
    </location>
</feature>
<dbReference type="AlphaFoldDB" id="A0A5J6MSG5"/>
<name>A0A5J6MSG5_9PROT</name>
<dbReference type="GO" id="GO:0016020">
    <property type="term" value="C:membrane"/>
    <property type="evidence" value="ECO:0007669"/>
    <property type="project" value="GOC"/>
</dbReference>
<evidence type="ECO:0000256" key="1">
    <source>
        <dbReference type="ARBA" id="ARBA00006739"/>
    </source>
</evidence>
<dbReference type="PANTHER" id="PTHR43398">
    <property type="entry name" value="DOLICHOL-PHOSPHATE MANNOSYLTRANSFERASE SUBUNIT 1"/>
    <property type="match status" value="1"/>
</dbReference>
<dbReference type="CDD" id="cd06442">
    <property type="entry name" value="DPM1_like"/>
    <property type="match status" value="1"/>
</dbReference>
<keyword evidence="2" id="KW-0328">Glycosyltransferase</keyword>
<reference evidence="5 6" key="1">
    <citation type="submission" date="2019-08" db="EMBL/GenBank/DDBJ databases">
        <title>Hyperibacter terrae gen. nov., sp. nov. and Hyperibacter viscosus sp. nov., two new members in the family Rhodospirillaceae isolated from the rhizosphere of Hypericum perforatum.</title>
        <authorList>
            <person name="Noviana Z."/>
        </authorList>
    </citation>
    <scope>NUCLEOTIDE SEQUENCE [LARGE SCALE GENOMIC DNA]</scope>
    <source>
        <strain evidence="5 6">R5913</strain>
    </source>
</reference>
<dbReference type="InterPro" id="IPR001173">
    <property type="entry name" value="Glyco_trans_2-like"/>
</dbReference>
<evidence type="ECO:0000313" key="6">
    <source>
        <dbReference type="Proteomes" id="UP000326202"/>
    </source>
</evidence>
<accession>A0A5J6MSG5</accession>
<dbReference type="GO" id="GO:0009247">
    <property type="term" value="P:glycolipid biosynthetic process"/>
    <property type="evidence" value="ECO:0007669"/>
    <property type="project" value="TreeGrafter"/>
</dbReference>
<organism evidence="5 6">
    <name type="scientific">Hypericibacter terrae</name>
    <dbReference type="NCBI Taxonomy" id="2602015"/>
    <lineage>
        <taxon>Bacteria</taxon>
        <taxon>Pseudomonadati</taxon>
        <taxon>Pseudomonadota</taxon>
        <taxon>Alphaproteobacteria</taxon>
        <taxon>Rhodospirillales</taxon>
        <taxon>Dongiaceae</taxon>
        <taxon>Hypericibacter</taxon>
    </lineage>
</organism>
<dbReference type="EMBL" id="CP042906">
    <property type="protein sequence ID" value="QEX19625.1"/>
    <property type="molecule type" value="Genomic_DNA"/>
</dbReference>
<sequence>MTRLDAFSSPESFATMAELCIVIPTFNEADNIAPLASALDDALGDVDWEAILVDDDSPDGTAARIEALAHPRIRCLLRKGRRGLASAAIEGFLASPAPFVALMDADLQHDEAQLPAMLTLAKSDRLELVVGTRFASGRSAAGFAGLGRAWLSRAGARASRSLTGDTPLSDPMSGFFLMRRALIEELGPRLSPRGYKILLDLVASAGRPLRAGEIPYRFRPRQAGSSKLGFRVGADFLLLVAARWWKRGPSR</sequence>
<evidence type="ECO:0000259" key="4">
    <source>
        <dbReference type="Pfam" id="PF00535"/>
    </source>
</evidence>
<keyword evidence="3" id="KW-0808">Transferase</keyword>